<protein>
    <submittedName>
        <fullName evidence="3">Resolvase family protein</fullName>
    </submittedName>
</protein>
<evidence type="ECO:0000259" key="2">
    <source>
        <dbReference type="Pfam" id="PF02796"/>
    </source>
</evidence>
<reference evidence="3 4" key="1">
    <citation type="submission" date="2019-08" db="EMBL/GenBank/DDBJ databases">
        <authorList>
            <person name="Herpell B J."/>
        </authorList>
    </citation>
    <scope>NUCLEOTIDE SEQUENCE [LARGE SCALE GENOMIC DNA]</scope>
    <source>
        <strain evidence="4">Msb3</strain>
    </source>
</reference>
<dbReference type="CDD" id="cd00090">
    <property type="entry name" value="HTH_ARSR"/>
    <property type="match status" value="1"/>
</dbReference>
<dbReference type="GO" id="GO:0003677">
    <property type="term" value="F:DNA binding"/>
    <property type="evidence" value="ECO:0007669"/>
    <property type="project" value="InterPro"/>
</dbReference>
<evidence type="ECO:0000313" key="4">
    <source>
        <dbReference type="Proteomes" id="UP000325811"/>
    </source>
</evidence>
<evidence type="ECO:0000313" key="3">
    <source>
        <dbReference type="EMBL" id="VVD28677.1"/>
    </source>
</evidence>
<dbReference type="GO" id="GO:0006355">
    <property type="term" value="P:regulation of DNA-templated transcription"/>
    <property type="evidence" value="ECO:0007669"/>
    <property type="project" value="UniProtKB-ARBA"/>
</dbReference>
<gene>
    <name evidence="3" type="ORF">PDMSB3_2221</name>
</gene>
<dbReference type="AlphaFoldDB" id="A0A5Q4ZA83"/>
<organism evidence="3 4">
    <name type="scientific">Paraburkholderia dioscoreae</name>
    <dbReference type="NCBI Taxonomy" id="2604047"/>
    <lineage>
        <taxon>Bacteria</taxon>
        <taxon>Pseudomonadati</taxon>
        <taxon>Pseudomonadota</taxon>
        <taxon>Betaproteobacteria</taxon>
        <taxon>Burkholderiales</taxon>
        <taxon>Burkholderiaceae</taxon>
        <taxon>Paraburkholderia</taxon>
    </lineage>
</organism>
<keyword evidence="4" id="KW-1185">Reference proteome</keyword>
<proteinExistence type="predicted"/>
<name>A0A5Q4ZA83_9BURK</name>
<dbReference type="Gene3D" id="1.10.10.60">
    <property type="entry name" value="Homeodomain-like"/>
    <property type="match status" value="1"/>
</dbReference>
<dbReference type="KEGG" id="pdio:PDMSB3_2221"/>
<dbReference type="Gene3D" id="1.10.10.10">
    <property type="entry name" value="Winged helix-like DNA-binding domain superfamily/Winged helix DNA-binding domain"/>
    <property type="match status" value="1"/>
</dbReference>
<dbReference type="RefSeq" id="WP_165186043.1">
    <property type="nucleotide sequence ID" value="NZ_LR699553.1"/>
</dbReference>
<dbReference type="GO" id="GO:0000150">
    <property type="term" value="F:DNA strand exchange activity"/>
    <property type="evidence" value="ECO:0007669"/>
    <property type="project" value="InterPro"/>
</dbReference>
<evidence type="ECO:0000256" key="1">
    <source>
        <dbReference type="SAM" id="MobiDB-lite"/>
    </source>
</evidence>
<sequence>MTTSSVGNSTFAVPDGTASIVPAPSDTVSNNHEVPGRPRAPSPTTHAKAAAAFSHQTFREGLGAPASLPDKAAPGIRTLDRLSRSTLPVKADSAHALAASGLNVSGSSLPFANRGARALQAGSTGQATPTSGTLPGASIEEFDRLNKNYDTQEGYLPRNSEANAAIAQKIEDGLQQEMTGYPPQVIQFQQRQTHLQGMLAELPDSERQFYGGVIATLSAAFQLETSNDKRYAIEQKLTGLENAVRDEANRVRNDPVDRVLSQFNPPMGVAYLNKEDRESVDRLDKLRDDFFDAENADEREEIFQEASGLKGILQERIAAEVDKRQRVKNAQWKEANGEVDRILDEAQKQTDPAKRYELLGRQLFQTTPGQDELKDKVVLAFTQRMHESRELRDKLDTWHDQVSGPLNAHSVGAAKRYTDILKDLPPVSGDYVRDLSDRYTAVLKDASYKDYSITPAARAEKLAGQVLEGIDRVLLGLTPLAPLADLLPSALPDNVRMGLDYGSAFLGILGGEVLGAAKEISLAGNAISGAARDAEAASMAGKGGSTSARDFVQAAGQGVVKAGEAESTLNPETRATERALAEKTLAETGPAVDFTSQLAHQSVASDLYGSLETYADPDVSIKDLRPADKSGIRLDAKGDRYIELRGKAYHVRYDKDYESWRVFKKGIDLKPQYSVRLNDLTQKWELNTDTPAAGGMSKIDDKVRSQIIRLLNEGELTRGGIARKLGISPTPVAKVAREENIALLAADSLRRLPLTPATRQEVIDLLKQGQLSRTQIAKQFDIARSTVNKIAKDNQIPPKGSYRSSVSRDIRHEAVVLLKKGELSCSQIGKQLGIATATVLNIARKDNIPISAAASLRALKITPGTRQEIIRLLEDGAMTQRAIANQVGVATETVRNIAAREGIRAPVPRNLTPGQIDQVFALKDQGKPTREIASIVKLSERKVRDIFANYNANTYKRSWWNTTPENRTSAIQQLDAGTSPKDVARNLDLPLETVRGIANQHRMARDSLAGELLAEGKSADEVARSLGMSSSYTKGLARRIPEGSHDIRFTAKDREAAMDMFEKGYTREDVATKLGISPWKSRSLANEFRKKTMDSLTPQQLDDILRALDSWNYSFTTGDLAQATHLPENTITVVEQEYAGGFFISRPRSPQAGPSRADLPSPTHHQEWVPPLSEDEEIQAMRAMDEGLSLKDAAARINQPYAAIARLYEEDLPLVAPRDDLIEAPPTEHPQPATTAFSEEDKVEIRNLAQRDGLSASFIANLFNAPLEDIQRVLSAHS</sequence>
<dbReference type="InterPro" id="IPR036388">
    <property type="entry name" value="WH-like_DNA-bd_sf"/>
</dbReference>
<accession>A0A5Q4ZA83</accession>
<dbReference type="Proteomes" id="UP000325811">
    <property type="component" value="Chromosome I"/>
</dbReference>
<feature type="region of interest" description="Disordered" evidence="1">
    <location>
        <begin position="1145"/>
        <end position="1168"/>
    </location>
</feature>
<dbReference type="InterPro" id="IPR006120">
    <property type="entry name" value="Resolvase_HTH_dom"/>
</dbReference>
<dbReference type="InterPro" id="IPR011991">
    <property type="entry name" value="ArsR-like_HTH"/>
</dbReference>
<feature type="region of interest" description="Disordered" evidence="1">
    <location>
        <begin position="1"/>
        <end position="49"/>
    </location>
</feature>
<feature type="domain" description="Resolvase HTH" evidence="2">
    <location>
        <begin position="757"/>
        <end position="790"/>
    </location>
</feature>
<dbReference type="EMBL" id="LR699553">
    <property type="protein sequence ID" value="VVD28677.1"/>
    <property type="molecule type" value="Genomic_DNA"/>
</dbReference>
<dbReference type="Pfam" id="PF02796">
    <property type="entry name" value="HTH_7"/>
    <property type="match status" value="1"/>
</dbReference>
<feature type="compositionally biased region" description="Polar residues" evidence="1">
    <location>
        <begin position="1"/>
        <end position="11"/>
    </location>
</feature>